<dbReference type="SUPFAM" id="SSF48452">
    <property type="entry name" value="TPR-like"/>
    <property type="match status" value="1"/>
</dbReference>
<dbReference type="OMA" id="MGNNTEN"/>
<feature type="compositionally biased region" description="Acidic residues" evidence="4">
    <location>
        <begin position="79"/>
        <end position="104"/>
    </location>
</feature>
<feature type="region of interest" description="Disordered" evidence="4">
    <location>
        <begin position="79"/>
        <end position="127"/>
    </location>
</feature>
<feature type="repeat" description="PPR" evidence="3">
    <location>
        <begin position="242"/>
        <end position="276"/>
    </location>
</feature>
<dbReference type="Pfam" id="PF13812">
    <property type="entry name" value="PPR_3"/>
    <property type="match status" value="1"/>
</dbReference>
<evidence type="ECO:0000256" key="3">
    <source>
        <dbReference type="PROSITE-ProRule" id="PRU00708"/>
    </source>
</evidence>
<proteinExistence type="inferred from homology"/>
<organism evidence="6 7">
    <name type="scientific">Ceratopteris richardii</name>
    <name type="common">Triangle waterfern</name>
    <dbReference type="NCBI Taxonomy" id="49495"/>
    <lineage>
        <taxon>Eukaryota</taxon>
        <taxon>Viridiplantae</taxon>
        <taxon>Streptophyta</taxon>
        <taxon>Embryophyta</taxon>
        <taxon>Tracheophyta</taxon>
        <taxon>Polypodiopsida</taxon>
        <taxon>Polypodiidae</taxon>
        <taxon>Polypodiales</taxon>
        <taxon>Pteridineae</taxon>
        <taxon>Pteridaceae</taxon>
        <taxon>Parkerioideae</taxon>
        <taxon>Ceratopteris</taxon>
    </lineage>
</organism>
<accession>A0A8T2TTI0</accession>
<keyword evidence="2" id="KW-0677">Repeat</keyword>
<dbReference type="PANTHER" id="PTHR47447:SF21">
    <property type="entry name" value="PENTACOTRIPEPTIDE-REPEAT REGION OF PRORP DOMAIN-CONTAINING PROTEIN"/>
    <property type="match status" value="1"/>
</dbReference>
<feature type="repeat" description="PPR" evidence="3">
    <location>
        <begin position="418"/>
        <end position="452"/>
    </location>
</feature>
<dbReference type="Pfam" id="PF13041">
    <property type="entry name" value="PPR_2"/>
    <property type="match status" value="2"/>
</dbReference>
<comment type="caution">
    <text evidence="6">The sequence shown here is derived from an EMBL/GenBank/DDBJ whole genome shotgun (WGS) entry which is preliminary data.</text>
</comment>
<dbReference type="EMBL" id="CM035416">
    <property type="protein sequence ID" value="KAH7425719.1"/>
    <property type="molecule type" value="Genomic_DNA"/>
</dbReference>
<feature type="repeat" description="PPR" evidence="3">
    <location>
        <begin position="559"/>
        <end position="593"/>
    </location>
</feature>
<keyword evidence="7" id="KW-1185">Reference proteome</keyword>
<dbReference type="InterPro" id="IPR011990">
    <property type="entry name" value="TPR-like_helical_dom_sf"/>
</dbReference>
<dbReference type="AlphaFoldDB" id="A0A8T2TTI0"/>
<dbReference type="InterPro" id="IPR033443">
    <property type="entry name" value="PROP1-like_PPR_dom"/>
</dbReference>
<feature type="repeat" description="PPR" evidence="3">
    <location>
        <begin position="383"/>
        <end position="413"/>
    </location>
</feature>
<comment type="similarity">
    <text evidence="1">Belongs to the PPR family. P subfamily.</text>
</comment>
<dbReference type="NCBIfam" id="TIGR00756">
    <property type="entry name" value="PPR"/>
    <property type="match status" value="9"/>
</dbReference>
<reference evidence="6" key="1">
    <citation type="submission" date="2021-08" db="EMBL/GenBank/DDBJ databases">
        <title>WGS assembly of Ceratopteris richardii.</title>
        <authorList>
            <person name="Marchant D.B."/>
            <person name="Chen G."/>
            <person name="Jenkins J."/>
            <person name="Shu S."/>
            <person name="Leebens-Mack J."/>
            <person name="Grimwood J."/>
            <person name="Schmutz J."/>
            <person name="Soltis P."/>
            <person name="Soltis D."/>
            <person name="Chen Z.-H."/>
        </authorList>
    </citation>
    <scope>NUCLEOTIDE SEQUENCE</scope>
    <source>
        <strain evidence="6">Whitten #5841</strain>
        <tissue evidence="6">Leaf</tissue>
    </source>
</reference>
<protein>
    <recommendedName>
        <fullName evidence="5">PROP1-like PPR domain-containing protein</fullName>
    </recommendedName>
</protein>
<evidence type="ECO:0000256" key="2">
    <source>
        <dbReference type="ARBA" id="ARBA00022737"/>
    </source>
</evidence>
<evidence type="ECO:0000259" key="5">
    <source>
        <dbReference type="Pfam" id="PF17177"/>
    </source>
</evidence>
<dbReference type="EMBL" id="CM035416">
    <property type="protein sequence ID" value="KAH7425718.1"/>
    <property type="molecule type" value="Genomic_DNA"/>
</dbReference>
<dbReference type="PROSITE" id="PS51375">
    <property type="entry name" value="PPR"/>
    <property type="match status" value="10"/>
</dbReference>
<name>A0A8T2TTI0_CERRI</name>
<sequence>MASSKLLLPSSAALFQSSPVSSSPLLYDRYRYGSFPIPPLRPLVLQTQMAESVTVAKAFNYEEEGMSSDSELSLKDEDMDSEYEEMEGGPEDEQEEGGLGEEGEEVLRPKSFSTSSAGARSMRTSNPSLKRSFWSKTRNPTLSREERSAIVDSLVSSRSNILTELDKVRYKLAPSDFGNLLQRFIQEKKWDRVGLVFDWMKVNKKLRPQSLSVYMTLMGKAGLYFRAFRAYRGLGDPELKLNKYVCNALLKALVNANSVEKAFALFEELKSEGFEPDAYTYSTVIAGCAKRSDGYAKAKEFFDEMLSRDLKPDAFIYSSLLNVCARCGLEDEAKAIFEEMREYGVEPATYHYAPLVNMYAENKKPREAEKVFKEFSEAGLPMNQVMVNSLIKAYLNCGELEKAAKLFEDMPSLCGAVGDVTYTLMIDSYCKAGLVEKAQTLFEQIKSRGLSPGNYVYSILITTYAKQGNADMVSSLSKELESREQGVGDPVLFNSVLKSFCELGMMDAVMNTLKRMNKESVSPDRATFNILICFFCKQGMMDVAFQTLDDLKARKLRPNMNSYMPLITEFLKSEKPDEALKLLTQAIENGVRPSRDLWSSIIDALCQNKKLDEVFTQFKTMTEMGIFPLPTCFQNILTIAGSDINILEQLLGYKHIPSEVFDEVNLISVLSAYEKQGLYTAMHKLLDYAENENLSVGDGVGLDEMISNLKEGGQTEILAKIPGLSSKGQLAAVSSPS</sequence>
<dbReference type="PANTHER" id="PTHR47447">
    <property type="entry name" value="OS03G0856100 PROTEIN"/>
    <property type="match status" value="1"/>
</dbReference>
<evidence type="ECO:0000313" key="7">
    <source>
        <dbReference type="Proteomes" id="UP000825935"/>
    </source>
</evidence>
<feature type="repeat" description="PPR" evidence="3">
    <location>
        <begin position="277"/>
        <end position="312"/>
    </location>
</feature>
<feature type="repeat" description="PPR" evidence="3">
    <location>
        <begin position="524"/>
        <end position="558"/>
    </location>
</feature>
<feature type="repeat" description="PPR" evidence="3">
    <location>
        <begin position="348"/>
        <end position="382"/>
    </location>
</feature>
<evidence type="ECO:0000256" key="1">
    <source>
        <dbReference type="ARBA" id="ARBA00007626"/>
    </source>
</evidence>
<evidence type="ECO:0000256" key="4">
    <source>
        <dbReference type="SAM" id="MobiDB-lite"/>
    </source>
</evidence>
<dbReference type="Gene3D" id="1.25.40.10">
    <property type="entry name" value="Tetratricopeptide repeat domain"/>
    <property type="match status" value="4"/>
</dbReference>
<dbReference type="Pfam" id="PF17177">
    <property type="entry name" value="PPR_long"/>
    <property type="match status" value="1"/>
</dbReference>
<evidence type="ECO:0000313" key="6">
    <source>
        <dbReference type="EMBL" id="KAH7425718.1"/>
    </source>
</evidence>
<feature type="repeat" description="PPR" evidence="3">
    <location>
        <begin position="313"/>
        <end position="347"/>
    </location>
</feature>
<dbReference type="EMBL" id="CM035416">
    <property type="protein sequence ID" value="KAH7425717.1"/>
    <property type="molecule type" value="Genomic_DNA"/>
</dbReference>
<dbReference type="OrthoDB" id="185373at2759"/>
<feature type="repeat" description="PPR" evidence="3">
    <location>
        <begin position="594"/>
        <end position="628"/>
    </location>
</feature>
<dbReference type="InterPro" id="IPR002885">
    <property type="entry name" value="PPR_rpt"/>
</dbReference>
<dbReference type="Proteomes" id="UP000825935">
    <property type="component" value="Chromosome 11"/>
</dbReference>
<gene>
    <name evidence="6" type="ORF">KP509_11G067700</name>
</gene>
<feature type="domain" description="PROP1-like PPR" evidence="5">
    <location>
        <begin position="256"/>
        <end position="418"/>
    </location>
</feature>
<feature type="repeat" description="PPR" evidence="3">
    <location>
        <begin position="489"/>
        <end position="523"/>
    </location>
</feature>
<feature type="compositionally biased region" description="Polar residues" evidence="4">
    <location>
        <begin position="111"/>
        <end position="127"/>
    </location>
</feature>